<gene>
    <name evidence="1" type="ORF">AU378_16410</name>
</gene>
<comment type="caution">
    <text evidence="1">The sequence shown here is derived from an EMBL/GenBank/DDBJ whole genome shotgun (WGS) entry which is preliminary data.</text>
</comment>
<organism evidence="1 2">
    <name type="scientific">Chryseobacterium kwangjuense</name>
    <dbReference type="NCBI Taxonomy" id="267125"/>
    <lineage>
        <taxon>Bacteria</taxon>
        <taxon>Pseudomonadati</taxon>
        <taxon>Bacteroidota</taxon>
        <taxon>Flavobacteriia</taxon>
        <taxon>Flavobacteriales</taxon>
        <taxon>Weeksellaceae</taxon>
        <taxon>Chryseobacterium group</taxon>
        <taxon>Chryseobacterium</taxon>
    </lineage>
</organism>
<reference evidence="2" key="1">
    <citation type="submission" date="2015-12" db="EMBL/GenBank/DDBJ databases">
        <title>Genome sequence of a biocontrol rhizobacterium Chryseobacterium kwangjuense strain KJ1R5 isolated from pepper (Capsicum annuum L.).</title>
        <authorList>
            <person name="Jeong J.-J."/>
            <person name="Park H."/>
            <person name="Mannaa M."/>
            <person name="Sang M.K."/>
            <person name="Choi I.-G."/>
            <person name="Kim K.D."/>
        </authorList>
    </citation>
    <scope>NUCLEOTIDE SEQUENCE [LARGE SCALE GENOMIC DNA]</scope>
    <source>
        <strain evidence="2">KJ1R5</strain>
    </source>
</reference>
<name>A0A135W9A3_9FLAO</name>
<dbReference type="RefSeq" id="WP_062652471.1">
    <property type="nucleotide sequence ID" value="NZ_LPUR01000016.1"/>
</dbReference>
<dbReference type="PROSITE" id="PS51257">
    <property type="entry name" value="PROKAR_LIPOPROTEIN"/>
    <property type="match status" value="1"/>
</dbReference>
<sequence>MKTVSGINKLSITAWLSIITLISCDNDDQEGSPVLGTWKATKTMTISGNNGVILLQNPITGCSAGATYEFRTNGDYEYRSSCTSSWETGTFKYSEDSMVITLYINVDGGDNEMGTETLYSLTASEMQTITGKSDYDQDGVQDTSVIVYTRQ</sequence>
<reference evidence="1 2" key="2">
    <citation type="journal article" date="2016" name="Genome Announc.">
        <title>Draft Genome Sequence of a Biocontrol Rhizobacterium, Chryseobacterium kwangjuense Strain KJ1R5, Isolated from Pepper (Capsicum annuum).</title>
        <authorList>
            <person name="Jeong J.J."/>
            <person name="Park H."/>
            <person name="Park B.H."/>
            <person name="Mannaa M."/>
            <person name="Sang M.K."/>
            <person name="Choi I.G."/>
            <person name="Kim K.D."/>
        </authorList>
    </citation>
    <scope>NUCLEOTIDE SEQUENCE [LARGE SCALE GENOMIC DNA]</scope>
    <source>
        <strain evidence="1 2">KJ1R5</strain>
    </source>
</reference>
<dbReference type="EMBL" id="LPUR01000016">
    <property type="protein sequence ID" value="KXH81292.1"/>
    <property type="molecule type" value="Genomic_DNA"/>
</dbReference>
<dbReference type="Proteomes" id="UP000070513">
    <property type="component" value="Unassembled WGS sequence"/>
</dbReference>
<accession>A0A135W9A3</accession>
<dbReference type="OrthoDB" id="1252510at2"/>
<evidence type="ECO:0000313" key="1">
    <source>
        <dbReference type="EMBL" id="KXH81292.1"/>
    </source>
</evidence>
<dbReference type="AlphaFoldDB" id="A0A135W9A3"/>
<proteinExistence type="predicted"/>
<protein>
    <submittedName>
        <fullName evidence="1">Uncharacterized protein</fullName>
    </submittedName>
</protein>
<evidence type="ECO:0000313" key="2">
    <source>
        <dbReference type="Proteomes" id="UP000070513"/>
    </source>
</evidence>